<dbReference type="RefSeq" id="WP_159904536.1">
    <property type="nucleotide sequence ID" value="NZ_BAABFX010000026.1"/>
</dbReference>
<dbReference type="InterPro" id="IPR015421">
    <property type="entry name" value="PyrdxlP-dep_Trfase_major"/>
</dbReference>
<comment type="cofactor">
    <cofactor evidence="1 4">
        <name>pyridoxal 5'-phosphate</name>
        <dbReference type="ChEBI" id="CHEBI:597326"/>
    </cofactor>
</comment>
<keyword evidence="6" id="KW-1185">Reference proteome</keyword>
<evidence type="ECO:0000256" key="3">
    <source>
        <dbReference type="ARBA" id="ARBA00022898"/>
    </source>
</evidence>
<evidence type="ECO:0000256" key="4">
    <source>
        <dbReference type="RuleBase" id="RU362118"/>
    </source>
</evidence>
<name>A0ABP8JTE6_9MICO</name>
<dbReference type="Proteomes" id="UP001500390">
    <property type="component" value="Unassembled WGS sequence"/>
</dbReference>
<dbReference type="PANTHER" id="PTHR11808:SF15">
    <property type="entry name" value="CYSTATHIONINE GAMMA-LYASE"/>
    <property type="match status" value="1"/>
</dbReference>
<dbReference type="InterPro" id="IPR015424">
    <property type="entry name" value="PyrdxlP-dep_Trfase"/>
</dbReference>
<sequence>MTPGQPEHPDTDRLSPATRVVALGREEAAPGQQVGAPLVLSSTYHAGGDVMYARSGNPTWSAFEQALGNLEGGDALVLASGMAAVSAALSLLPHGGTVVAPDAAYNGVVATLEAREAEGAATVRRVDVTDTAAVIAALDGADLLWLESPTNPLLEVADLPRLLGAAHDQGVLSVVDNTFATPLLQRPLEHGADVVVHSVTKYLAGHSDVLLGAVVTASTPAGRALHERVVTHRTLHGAIAGPMEVWLALRGLRTLHLRVERAQASARELATRLASHRAVTRVRHPGWGGIVSIEVAGGADAAQRLCESTHLWVYSTSLGGVESQLERRRRIPSEPPQVPENLVRLSVGIEDVDDLWNDLSQALDRA</sequence>
<dbReference type="PIRSF" id="PIRSF001434">
    <property type="entry name" value="CGS"/>
    <property type="match status" value="1"/>
</dbReference>
<accession>A0ABP8JTE6</accession>
<evidence type="ECO:0000256" key="2">
    <source>
        <dbReference type="ARBA" id="ARBA00009077"/>
    </source>
</evidence>
<evidence type="ECO:0000256" key="1">
    <source>
        <dbReference type="ARBA" id="ARBA00001933"/>
    </source>
</evidence>
<dbReference type="Gene3D" id="3.40.640.10">
    <property type="entry name" value="Type I PLP-dependent aspartate aminotransferase-like (Major domain)"/>
    <property type="match status" value="1"/>
</dbReference>
<reference evidence="6" key="1">
    <citation type="journal article" date="2019" name="Int. J. Syst. Evol. Microbiol.">
        <title>The Global Catalogue of Microorganisms (GCM) 10K type strain sequencing project: providing services to taxonomists for standard genome sequencing and annotation.</title>
        <authorList>
            <consortium name="The Broad Institute Genomics Platform"/>
            <consortium name="The Broad Institute Genome Sequencing Center for Infectious Disease"/>
            <person name="Wu L."/>
            <person name="Ma J."/>
        </authorList>
    </citation>
    <scope>NUCLEOTIDE SEQUENCE [LARGE SCALE GENOMIC DNA]</scope>
    <source>
        <strain evidence="6">JCM 17738</strain>
    </source>
</reference>
<dbReference type="GO" id="GO:0016740">
    <property type="term" value="F:transferase activity"/>
    <property type="evidence" value="ECO:0007669"/>
    <property type="project" value="UniProtKB-KW"/>
</dbReference>
<evidence type="ECO:0000313" key="6">
    <source>
        <dbReference type="Proteomes" id="UP001500390"/>
    </source>
</evidence>
<comment type="similarity">
    <text evidence="2 4">Belongs to the trans-sulfuration enzymes family.</text>
</comment>
<proteinExistence type="inferred from homology"/>
<evidence type="ECO:0000313" key="5">
    <source>
        <dbReference type="EMBL" id="GAA4395516.1"/>
    </source>
</evidence>
<keyword evidence="5" id="KW-0808">Transferase</keyword>
<dbReference type="EMBL" id="BAABFX010000026">
    <property type="protein sequence ID" value="GAA4395516.1"/>
    <property type="molecule type" value="Genomic_DNA"/>
</dbReference>
<dbReference type="InterPro" id="IPR015422">
    <property type="entry name" value="PyrdxlP-dep_Trfase_small"/>
</dbReference>
<dbReference type="InterPro" id="IPR000277">
    <property type="entry name" value="Cys/Met-Metab_PyrdxlP-dep_enz"/>
</dbReference>
<organism evidence="5 6">
    <name type="scientific">Ornithinibacter aureus</name>
    <dbReference type="NCBI Taxonomy" id="622664"/>
    <lineage>
        <taxon>Bacteria</taxon>
        <taxon>Bacillati</taxon>
        <taxon>Actinomycetota</taxon>
        <taxon>Actinomycetes</taxon>
        <taxon>Micrococcales</taxon>
        <taxon>Intrasporangiaceae</taxon>
        <taxon>Ornithinibacter</taxon>
    </lineage>
</organism>
<keyword evidence="3 4" id="KW-0663">Pyridoxal phosphate</keyword>
<gene>
    <name evidence="5" type="ORF">GCM10023153_17580</name>
</gene>
<dbReference type="Pfam" id="PF01053">
    <property type="entry name" value="Cys_Met_Meta_PP"/>
    <property type="match status" value="1"/>
</dbReference>
<dbReference type="SUPFAM" id="SSF53383">
    <property type="entry name" value="PLP-dependent transferases"/>
    <property type="match status" value="1"/>
</dbReference>
<dbReference type="PANTHER" id="PTHR11808">
    <property type="entry name" value="TRANS-SULFURATION ENZYME FAMILY MEMBER"/>
    <property type="match status" value="1"/>
</dbReference>
<protein>
    <submittedName>
        <fullName evidence="5">PLP-dependent transferase</fullName>
    </submittedName>
</protein>
<dbReference type="Gene3D" id="3.90.1150.10">
    <property type="entry name" value="Aspartate Aminotransferase, domain 1"/>
    <property type="match status" value="1"/>
</dbReference>
<comment type="caution">
    <text evidence="5">The sequence shown here is derived from an EMBL/GenBank/DDBJ whole genome shotgun (WGS) entry which is preliminary data.</text>
</comment>